<dbReference type="GO" id="GO:0032543">
    <property type="term" value="P:mitochondrial translation"/>
    <property type="evidence" value="ECO:0007669"/>
    <property type="project" value="InterPro"/>
</dbReference>
<comment type="similarity">
    <text evidence="2">Belongs to the mitochondrion-specific ribosomal protein mS29 family.</text>
</comment>
<dbReference type="PIRSF" id="PIRSF036996">
    <property type="entry name" value="RSM23"/>
    <property type="match status" value="1"/>
</dbReference>
<evidence type="ECO:0000256" key="3">
    <source>
        <dbReference type="ARBA" id="ARBA00022946"/>
    </source>
</evidence>
<evidence type="ECO:0000256" key="2">
    <source>
        <dbReference type="ARBA" id="ARBA00009863"/>
    </source>
</evidence>
<keyword evidence="6" id="KW-0687">Ribonucleoprotein</keyword>
<evidence type="ECO:0000256" key="6">
    <source>
        <dbReference type="ARBA" id="ARBA00023274"/>
    </source>
</evidence>
<keyword evidence="4 9" id="KW-0689">Ribosomal protein</keyword>
<dbReference type="InterPro" id="IPR019368">
    <property type="entry name" value="Ribosomal_mS29"/>
</dbReference>
<dbReference type="InterPro" id="IPR017082">
    <property type="entry name" value="Ribosomal_mS29_fun"/>
</dbReference>
<dbReference type="GO" id="GO:0005763">
    <property type="term" value="C:mitochondrial small ribosomal subunit"/>
    <property type="evidence" value="ECO:0007669"/>
    <property type="project" value="InterPro"/>
</dbReference>
<feature type="compositionally biased region" description="Basic residues" evidence="8">
    <location>
        <begin position="8"/>
        <end position="24"/>
    </location>
</feature>
<evidence type="ECO:0000256" key="7">
    <source>
        <dbReference type="ARBA" id="ARBA00035140"/>
    </source>
</evidence>
<evidence type="ECO:0000256" key="1">
    <source>
        <dbReference type="ARBA" id="ARBA00004173"/>
    </source>
</evidence>
<evidence type="ECO:0000313" key="9">
    <source>
        <dbReference type="EMBL" id="TVY22526.1"/>
    </source>
</evidence>
<evidence type="ECO:0000256" key="5">
    <source>
        <dbReference type="ARBA" id="ARBA00023128"/>
    </source>
</evidence>
<protein>
    <recommendedName>
        <fullName evidence="7">Small ribosomal subunit protein mS29</fullName>
    </recommendedName>
</protein>
<dbReference type="EMBL" id="QGMH01000258">
    <property type="protein sequence ID" value="TVY22526.1"/>
    <property type="molecule type" value="Genomic_DNA"/>
</dbReference>
<dbReference type="RefSeq" id="XP_031001314.1">
    <property type="nucleotide sequence ID" value="XM_031153744.1"/>
</dbReference>
<evidence type="ECO:0000313" key="10">
    <source>
        <dbReference type="Proteomes" id="UP000431533"/>
    </source>
</evidence>
<keyword evidence="5" id="KW-0496">Mitochondrion</keyword>
<dbReference type="OrthoDB" id="274828at2759"/>
<accession>A0A8H8TX21</accession>
<feature type="compositionally biased region" description="Pro residues" evidence="8">
    <location>
        <begin position="25"/>
        <end position="35"/>
    </location>
</feature>
<dbReference type="GeneID" id="41989025"/>
<comment type="subcellular location">
    <subcellularLocation>
        <location evidence="1">Mitochondrion</location>
    </subcellularLocation>
</comment>
<evidence type="ECO:0000256" key="4">
    <source>
        <dbReference type="ARBA" id="ARBA00022980"/>
    </source>
</evidence>
<comment type="caution">
    <text evidence="9">The sequence shown here is derived from an EMBL/GenBank/DDBJ whole genome shotgun (WGS) entry which is preliminary data.</text>
</comment>
<gene>
    <name evidence="9" type="primary">rsm23</name>
    <name evidence="9" type="ORF">LHYA1_G008827</name>
</gene>
<keyword evidence="10" id="KW-1185">Reference proteome</keyword>
<dbReference type="PANTHER" id="PTHR12810:SF0">
    <property type="entry name" value="SMALL RIBOSOMAL SUBUNIT PROTEIN MS29"/>
    <property type="match status" value="1"/>
</dbReference>
<proteinExistence type="inferred from homology"/>
<dbReference type="Proteomes" id="UP000431533">
    <property type="component" value="Unassembled WGS sequence"/>
</dbReference>
<dbReference type="PANTHER" id="PTHR12810">
    <property type="entry name" value="MITOCHONDRIAL 28S RIBOSOMAL PROTEIN S29"/>
    <property type="match status" value="1"/>
</dbReference>
<dbReference type="GO" id="GO:0003735">
    <property type="term" value="F:structural constituent of ribosome"/>
    <property type="evidence" value="ECO:0007669"/>
    <property type="project" value="TreeGrafter"/>
</dbReference>
<name>A0A8H8TX21_9HELO</name>
<dbReference type="AlphaFoldDB" id="A0A8H8TX21"/>
<reference evidence="9 10" key="1">
    <citation type="submission" date="2018-05" db="EMBL/GenBank/DDBJ databases">
        <title>Genome sequencing and assembly of the regulated plant pathogen Lachnellula willkommii and related sister species for the development of diagnostic species identification markers.</title>
        <authorList>
            <person name="Giroux E."/>
            <person name="Bilodeau G."/>
        </authorList>
    </citation>
    <scope>NUCLEOTIDE SEQUENCE [LARGE SCALE GENOMIC DNA]</scope>
    <source>
        <strain evidence="9 10">CBS 185.66</strain>
    </source>
</reference>
<evidence type="ECO:0000256" key="8">
    <source>
        <dbReference type="SAM" id="MobiDB-lite"/>
    </source>
</evidence>
<keyword evidence="3" id="KW-0809">Transit peptide</keyword>
<sequence>MPATKKAGVTKKGQKKSARIKSKVPPKPTGKPPMPGERKAMRKRIVLSNTNALEVDGMVDLSREMTGKLENHVGKVVGLEGATVDGLRAAEAFKTTQGWGLFRRPGVLVREESVQLGKRMAGVEQRKETLRIVVDGGKGTGKSMMLLQGMAMAFVRGWIVLNVPEAQEVVNAVNDYAAIPGTTPTLWSQPAYTANWLAQIAKANGPILSTLKLSQKHNLPISVPSDTTLTRLCELGARDSDVAWPIFQALWSEITAPGRPPILMVVDSLSYIMDLSQYRDPDFNFIHSHDLALVKHLTDYSSGAQTLPNGGAFLAASSKSHAPISLSMNLAITQQVERQKGEEITERDPYERKYDQRAEDSLKGVEVLMLNGLSKVEARGLMEYWAASGVLRQRVDERTVAEKWALAGNGIVGEIQRGALRMRI</sequence>
<feature type="region of interest" description="Disordered" evidence="8">
    <location>
        <begin position="1"/>
        <end position="39"/>
    </location>
</feature>
<organism evidence="9 10">
    <name type="scientific">Lachnellula hyalina</name>
    <dbReference type="NCBI Taxonomy" id="1316788"/>
    <lineage>
        <taxon>Eukaryota</taxon>
        <taxon>Fungi</taxon>
        <taxon>Dikarya</taxon>
        <taxon>Ascomycota</taxon>
        <taxon>Pezizomycotina</taxon>
        <taxon>Leotiomycetes</taxon>
        <taxon>Helotiales</taxon>
        <taxon>Lachnaceae</taxon>
        <taxon>Lachnellula</taxon>
    </lineage>
</organism>
<dbReference type="Pfam" id="PF10236">
    <property type="entry name" value="DAP3"/>
    <property type="match status" value="1"/>
</dbReference>